<feature type="compositionally biased region" description="Basic and acidic residues" evidence="1">
    <location>
        <begin position="134"/>
        <end position="147"/>
    </location>
</feature>
<comment type="caution">
    <text evidence="2">The sequence shown here is derived from an EMBL/GenBank/DDBJ whole genome shotgun (WGS) entry which is preliminary data.</text>
</comment>
<feature type="region of interest" description="Disordered" evidence="1">
    <location>
        <begin position="1"/>
        <end position="163"/>
    </location>
</feature>
<evidence type="ECO:0000313" key="3">
    <source>
        <dbReference type="Proteomes" id="UP000197138"/>
    </source>
</evidence>
<evidence type="ECO:0000313" key="2">
    <source>
        <dbReference type="EMBL" id="OWM78712.1"/>
    </source>
</evidence>
<name>A0A218X2Y3_PUNGR</name>
<organism evidence="2 3">
    <name type="scientific">Punica granatum</name>
    <name type="common">Pomegranate</name>
    <dbReference type="NCBI Taxonomy" id="22663"/>
    <lineage>
        <taxon>Eukaryota</taxon>
        <taxon>Viridiplantae</taxon>
        <taxon>Streptophyta</taxon>
        <taxon>Embryophyta</taxon>
        <taxon>Tracheophyta</taxon>
        <taxon>Spermatophyta</taxon>
        <taxon>Magnoliopsida</taxon>
        <taxon>eudicotyledons</taxon>
        <taxon>Gunneridae</taxon>
        <taxon>Pentapetalae</taxon>
        <taxon>rosids</taxon>
        <taxon>malvids</taxon>
        <taxon>Myrtales</taxon>
        <taxon>Lythraceae</taxon>
        <taxon>Punica</taxon>
    </lineage>
</organism>
<dbReference type="InterPro" id="IPR007789">
    <property type="entry name" value="DUF688"/>
</dbReference>
<dbReference type="Pfam" id="PF05097">
    <property type="entry name" value="DUF688"/>
    <property type="match status" value="1"/>
</dbReference>
<gene>
    <name evidence="2" type="ORF">CDL15_Pgr002883</name>
</gene>
<dbReference type="PANTHER" id="PTHR33671:SF2">
    <property type="entry name" value="N-METHYLTRANSFERASE, PUTATIVE (DUF688)-RELATED"/>
    <property type="match status" value="1"/>
</dbReference>
<dbReference type="EMBL" id="MTKT01002492">
    <property type="protein sequence ID" value="OWM78712.1"/>
    <property type="molecule type" value="Genomic_DNA"/>
</dbReference>
<feature type="compositionally biased region" description="Basic and acidic residues" evidence="1">
    <location>
        <begin position="325"/>
        <end position="350"/>
    </location>
</feature>
<feature type="region of interest" description="Disordered" evidence="1">
    <location>
        <begin position="305"/>
        <end position="371"/>
    </location>
</feature>
<feature type="compositionally biased region" description="Polar residues" evidence="1">
    <location>
        <begin position="122"/>
        <end position="132"/>
    </location>
</feature>
<protein>
    <submittedName>
        <fullName evidence="2">Uncharacterized protein</fullName>
    </submittedName>
</protein>
<feature type="compositionally biased region" description="Basic and acidic residues" evidence="1">
    <location>
        <begin position="100"/>
        <end position="113"/>
    </location>
</feature>
<dbReference type="Proteomes" id="UP000197138">
    <property type="component" value="Unassembled WGS sequence"/>
</dbReference>
<reference evidence="3" key="1">
    <citation type="journal article" date="2017" name="Plant J.">
        <title>The pomegranate (Punica granatum L.) genome and the genomics of punicalagin biosynthesis.</title>
        <authorList>
            <person name="Qin G."/>
            <person name="Xu C."/>
            <person name="Ming R."/>
            <person name="Tang H."/>
            <person name="Guyot R."/>
            <person name="Kramer E.M."/>
            <person name="Hu Y."/>
            <person name="Yi X."/>
            <person name="Qi Y."/>
            <person name="Xu X."/>
            <person name="Gao Z."/>
            <person name="Pan H."/>
            <person name="Jian J."/>
            <person name="Tian Y."/>
            <person name="Yue Z."/>
            <person name="Xu Y."/>
        </authorList>
    </citation>
    <scope>NUCLEOTIDE SEQUENCE [LARGE SCALE GENOMIC DNA]</scope>
    <source>
        <strain evidence="3">cv. Dabenzi</strain>
    </source>
</reference>
<feature type="compositionally biased region" description="Pro residues" evidence="1">
    <location>
        <begin position="89"/>
        <end position="98"/>
    </location>
</feature>
<sequence length="664" mass="73106">MEEKQLDFNQPLLSVRRYSATPGPAEAQERRRKVVSSLHKLPPLPTYKSELKSGPIRNPGNVPFVWERIPGKPKEEKELHDHTVVECPPAAPKPPPGRSPKTELKHQDSDKDCIVVTGVDPQRSNKTQSVAQEATKHGPKHEEEIGDKGGSSSEEGDEAFLDARDTFSRSDSFFLNSSVISGLCGLDGPDWKSSEGFNADPGAWDFMMSRFLPAAKAMASEMPHHTSRKPLPVAQEIPRPKKLSDNVVKEDCPVVDQGRPKVPLRYILNEFREESEDDDWDDYENTPAKVCGLLPRFCMLNPVPGIKTMQPPMPHSARRARGKSSYKDSVAENRTKRAPCEELKERRLDSGSKLGEASSGEDGDNLEGSNLYKQLQGNGQILNRKEVSLRAAFEAENSVGTAAGKLNDSSVDGMFNPLERRCMNFRELLASEGSGWESRSTGPVVEKTLYVDSVHLVKSRNSDTCSSDSKGLNNQDDNAAALLKSSCLETKHQFDLPNDVLIESEPKKITDFSPLPSDKSDCEAQIDPIISSTDDRHLTVEAKAKNCGEACGDGKIDLDSESATKVEGRQISLISNSKFHLPPPLPKSPSDSWLSRTLLAVSSKNSASSKTPLGTNIVSSRKAVLSKSPPIETKWETIVRTSNVHYGHLRSSKVAILPLRLFDR</sequence>
<dbReference type="AlphaFoldDB" id="A0A218X2Y3"/>
<evidence type="ECO:0000256" key="1">
    <source>
        <dbReference type="SAM" id="MobiDB-lite"/>
    </source>
</evidence>
<proteinExistence type="predicted"/>
<dbReference type="PANTHER" id="PTHR33671">
    <property type="entry name" value="N-METHYLTRANSFERASE, PUTATIVE (DUF688)-RELATED"/>
    <property type="match status" value="1"/>
</dbReference>
<accession>A0A218X2Y3</accession>
<feature type="compositionally biased region" description="Basic and acidic residues" evidence="1">
    <location>
        <begin position="69"/>
        <end position="84"/>
    </location>
</feature>